<evidence type="ECO:0000313" key="1">
    <source>
        <dbReference type="EMBL" id="RDX87265.1"/>
    </source>
</evidence>
<proteinExistence type="predicted"/>
<feature type="non-terminal residue" evidence="1">
    <location>
        <position position="1"/>
    </location>
</feature>
<reference evidence="1" key="1">
    <citation type="submission" date="2018-05" db="EMBL/GenBank/DDBJ databases">
        <title>Draft genome of Mucuna pruriens seed.</title>
        <authorList>
            <person name="Nnadi N.E."/>
            <person name="Vos R."/>
            <person name="Hasami M.H."/>
            <person name="Devisetty U.K."/>
            <person name="Aguiy J.C."/>
        </authorList>
    </citation>
    <scope>NUCLEOTIDE SEQUENCE [LARGE SCALE GENOMIC DNA]</scope>
    <source>
        <strain evidence="1">JCA_2017</strain>
    </source>
</reference>
<dbReference type="PANTHER" id="PTHR45763">
    <property type="entry name" value="HYDROLASE, ALPHA/BETA FOLD FAMILY PROTEIN, EXPRESSED-RELATED"/>
    <property type="match status" value="1"/>
</dbReference>
<gene>
    <name evidence="1" type="ORF">CR513_31280</name>
</gene>
<dbReference type="Gene3D" id="3.40.50.1820">
    <property type="entry name" value="alpha/beta hydrolase"/>
    <property type="match status" value="1"/>
</dbReference>
<organism evidence="1 2">
    <name type="scientific">Mucuna pruriens</name>
    <name type="common">Velvet bean</name>
    <name type="synonym">Dolichos pruriens</name>
    <dbReference type="NCBI Taxonomy" id="157652"/>
    <lineage>
        <taxon>Eukaryota</taxon>
        <taxon>Viridiplantae</taxon>
        <taxon>Streptophyta</taxon>
        <taxon>Embryophyta</taxon>
        <taxon>Tracheophyta</taxon>
        <taxon>Spermatophyta</taxon>
        <taxon>Magnoliopsida</taxon>
        <taxon>eudicotyledons</taxon>
        <taxon>Gunneridae</taxon>
        <taxon>Pentapetalae</taxon>
        <taxon>rosids</taxon>
        <taxon>fabids</taxon>
        <taxon>Fabales</taxon>
        <taxon>Fabaceae</taxon>
        <taxon>Papilionoideae</taxon>
        <taxon>50 kb inversion clade</taxon>
        <taxon>NPAAA clade</taxon>
        <taxon>indigoferoid/millettioid clade</taxon>
        <taxon>Phaseoleae</taxon>
        <taxon>Mucuna</taxon>
    </lineage>
</organism>
<name>A0A371G9R4_MUCPR</name>
<evidence type="ECO:0008006" key="3">
    <source>
        <dbReference type="Google" id="ProtNLM"/>
    </source>
</evidence>
<dbReference type="SUPFAM" id="SSF53474">
    <property type="entry name" value="alpha/beta-Hydrolases"/>
    <property type="match status" value="1"/>
</dbReference>
<dbReference type="EMBL" id="QJKJ01006275">
    <property type="protein sequence ID" value="RDX87265.1"/>
    <property type="molecule type" value="Genomic_DNA"/>
</dbReference>
<dbReference type="STRING" id="157652.A0A371G9R4"/>
<accession>A0A371G9R4</accession>
<dbReference type="Proteomes" id="UP000257109">
    <property type="component" value="Unassembled WGS sequence"/>
</dbReference>
<sequence length="98" mass="11146">MQSQVKQQGEAESICRDAIVGFGSWDFDPFDIDNPFPDSKGHVHLWQGDDDKLIPVMLQRYIGQNIPWIEYHEVPGAGHMFPYLEGVSTTIIKTQLVD</sequence>
<dbReference type="InterPro" id="IPR029058">
    <property type="entry name" value="AB_hydrolase_fold"/>
</dbReference>
<keyword evidence="2" id="KW-1185">Reference proteome</keyword>
<dbReference type="PANTHER" id="PTHR45763:SF61">
    <property type="entry name" value="AB HYDROLASE-1 DOMAIN-CONTAINING PROTEIN"/>
    <property type="match status" value="1"/>
</dbReference>
<protein>
    <recommendedName>
        <fullName evidence="3">Alpha/beta-Hydrolases superfamily protein</fullName>
    </recommendedName>
</protein>
<comment type="caution">
    <text evidence="1">The sequence shown here is derived from an EMBL/GenBank/DDBJ whole genome shotgun (WGS) entry which is preliminary data.</text>
</comment>
<dbReference type="OrthoDB" id="294702at2759"/>
<dbReference type="AlphaFoldDB" id="A0A371G9R4"/>
<evidence type="ECO:0000313" key="2">
    <source>
        <dbReference type="Proteomes" id="UP000257109"/>
    </source>
</evidence>